<dbReference type="AlphaFoldDB" id="A0A0H2WKG9"/>
<feature type="domain" description="Tlde1" evidence="1">
    <location>
        <begin position="25"/>
        <end position="148"/>
    </location>
</feature>
<evidence type="ECO:0000313" key="3">
    <source>
        <dbReference type="Proteomes" id="UP000006693"/>
    </source>
</evidence>
<dbReference type="KEGG" id="bma:BMA0794"/>
<proteinExistence type="predicted"/>
<dbReference type="HOGENOM" id="CLU_117116_0_0_4"/>
<evidence type="ECO:0000313" key="2">
    <source>
        <dbReference type="EMBL" id="AAU49533.1"/>
    </source>
</evidence>
<dbReference type="eggNOG" id="ENOG50338CU">
    <property type="taxonomic scope" value="Bacteria"/>
</dbReference>
<reference evidence="2 3" key="1">
    <citation type="journal article" date="2004" name="Proc. Natl. Acad. Sci. U.S.A.">
        <title>Structural flexibility in the Burkholderia mallei genome.</title>
        <authorList>
            <person name="Nierman W.C."/>
            <person name="DeShazer D."/>
            <person name="Kim H.S."/>
            <person name="Tettelin H."/>
            <person name="Nelson K.E."/>
            <person name="Feldblyum T."/>
            <person name="Ulrich R.L."/>
            <person name="Ronning C.M."/>
            <person name="Brinkac L.M."/>
            <person name="Daugherty S.C."/>
            <person name="Davidsen T.D."/>
            <person name="Deboy R.T."/>
            <person name="Dimitrov G."/>
            <person name="Dodson R.J."/>
            <person name="Durkin A.S."/>
            <person name="Gwinn M.L."/>
            <person name="Haft D.H."/>
            <person name="Khouri H."/>
            <person name="Kolonay J.F."/>
            <person name="Madupu R."/>
            <person name="Mohammoud Y."/>
            <person name="Nelson W.C."/>
            <person name="Radune D."/>
            <person name="Romero C.M."/>
            <person name="Sarria S."/>
            <person name="Selengut J."/>
            <person name="Shamblin C."/>
            <person name="Sullivan S.A."/>
            <person name="White O."/>
            <person name="Yu Y."/>
            <person name="Zafar N."/>
            <person name="Zhou L."/>
            <person name="Fraser C.M."/>
        </authorList>
    </citation>
    <scope>NUCLEOTIDE SEQUENCE [LARGE SCALE GENOMIC DNA]</scope>
    <source>
        <strain evidence="2 3">ATCC 23344</strain>
    </source>
</reference>
<accession>A0A0H2WKG9</accession>
<sequence>MPAQCFFTLNGQRVSNLTCAGFGGVMAFSGNKQFVDKPDATAVANAGPIPKGRYYIVKRDTGGRLGPIRDLALDLWSNSDRSTWFALYRADAKIDDETYVNGVKRSAFRLHPNGRWGVSDGCITVTTQVQFDQLRAYLMKQPTAKIPGTDIEYYGTVDVR</sequence>
<keyword evidence="3" id="KW-1185">Reference proteome</keyword>
<dbReference type="GeneID" id="93059874"/>
<organism evidence="2 3">
    <name type="scientific">Burkholderia mallei (strain ATCC 23344)</name>
    <dbReference type="NCBI Taxonomy" id="243160"/>
    <lineage>
        <taxon>Bacteria</taxon>
        <taxon>Pseudomonadati</taxon>
        <taxon>Pseudomonadota</taxon>
        <taxon>Betaproteobacteria</taxon>
        <taxon>Burkholderiales</taxon>
        <taxon>Burkholderiaceae</taxon>
        <taxon>Burkholderia</taxon>
        <taxon>pseudomallei group</taxon>
    </lineage>
</organism>
<dbReference type="PATRIC" id="fig|243160.12.peg.818"/>
<evidence type="ECO:0000259" key="1">
    <source>
        <dbReference type="Pfam" id="PF10908"/>
    </source>
</evidence>
<protein>
    <recommendedName>
        <fullName evidence="1">Tlde1 domain-containing protein</fullName>
    </recommendedName>
</protein>
<dbReference type="RefSeq" id="WP_004193786.1">
    <property type="nucleotide sequence ID" value="NC_006348.1"/>
</dbReference>
<name>A0A0H2WKG9_BURMA</name>
<dbReference type="Proteomes" id="UP000006693">
    <property type="component" value="Chromosome 1"/>
</dbReference>
<gene>
    <name evidence="2" type="ordered locus">BMA0794</name>
</gene>
<dbReference type="EMBL" id="CP000010">
    <property type="protein sequence ID" value="AAU49533.1"/>
    <property type="molecule type" value="Genomic_DNA"/>
</dbReference>
<dbReference type="InterPro" id="IPR021225">
    <property type="entry name" value="Tlde1_dom"/>
</dbReference>
<dbReference type="Pfam" id="PF10908">
    <property type="entry name" value="Tlde1_dom"/>
    <property type="match status" value="1"/>
</dbReference>